<dbReference type="STRING" id="7070.A0A139WAI5"/>
<dbReference type="AlphaFoldDB" id="A0A139WAI5"/>
<evidence type="ECO:0000256" key="1">
    <source>
        <dbReference type="ARBA" id="ARBA00023127"/>
    </source>
</evidence>
<name>A0A139WAI5_TRICA</name>
<dbReference type="Pfam" id="PF02984">
    <property type="entry name" value="Cyclin_C"/>
    <property type="match status" value="1"/>
</dbReference>
<keyword evidence="5" id="KW-1185">Reference proteome</keyword>
<sequence>MDQHHIIPEKLLLVANVCLLTASKLEENSQKIPRISELNLLVGNKYSIADYIKLEYYLNIHMFQHDVKFQSAVHYVFYFMQEFLTSGDLKEGNTVRTLFYNFREAVSAHLNTIIENVHYMQFYQPSKLAAAVVSAGRSDIGLTPWTEQLADLTEYRIHDLEEIVQNLLGYV</sequence>
<evidence type="ECO:0000313" key="4">
    <source>
        <dbReference type="EMBL" id="KYB24932.1"/>
    </source>
</evidence>
<gene>
    <name evidence="4" type="primary">AUGUSTUS-3.0.2_31314</name>
    <name evidence="4" type="ORF">TcasGA2_TC031314</name>
</gene>
<reference evidence="4 5" key="1">
    <citation type="journal article" date="2008" name="Nature">
        <title>The genome of the model beetle and pest Tribolium castaneum.</title>
        <authorList>
            <consortium name="Tribolium Genome Sequencing Consortium"/>
            <person name="Richards S."/>
            <person name="Gibbs R.A."/>
            <person name="Weinstock G.M."/>
            <person name="Brown S.J."/>
            <person name="Denell R."/>
            <person name="Beeman R.W."/>
            <person name="Gibbs R."/>
            <person name="Beeman R.W."/>
            <person name="Brown S.J."/>
            <person name="Bucher G."/>
            <person name="Friedrich M."/>
            <person name="Grimmelikhuijzen C.J."/>
            <person name="Klingler M."/>
            <person name="Lorenzen M."/>
            <person name="Richards S."/>
            <person name="Roth S."/>
            <person name="Schroder R."/>
            <person name="Tautz D."/>
            <person name="Zdobnov E.M."/>
            <person name="Muzny D."/>
            <person name="Gibbs R.A."/>
            <person name="Weinstock G.M."/>
            <person name="Attaway T."/>
            <person name="Bell S."/>
            <person name="Buhay C.J."/>
            <person name="Chandrabose M.N."/>
            <person name="Chavez D."/>
            <person name="Clerk-Blankenburg K.P."/>
            <person name="Cree A."/>
            <person name="Dao M."/>
            <person name="Davis C."/>
            <person name="Chacko J."/>
            <person name="Dinh H."/>
            <person name="Dugan-Rocha S."/>
            <person name="Fowler G."/>
            <person name="Garner T.T."/>
            <person name="Garnes J."/>
            <person name="Gnirke A."/>
            <person name="Hawes A."/>
            <person name="Hernandez J."/>
            <person name="Hines S."/>
            <person name="Holder M."/>
            <person name="Hume J."/>
            <person name="Jhangiani S.N."/>
            <person name="Joshi V."/>
            <person name="Khan Z.M."/>
            <person name="Jackson L."/>
            <person name="Kovar C."/>
            <person name="Kowis A."/>
            <person name="Lee S."/>
            <person name="Lewis L.R."/>
            <person name="Margolis J."/>
            <person name="Morgan M."/>
            <person name="Nazareth L.V."/>
            <person name="Nguyen N."/>
            <person name="Okwuonu G."/>
            <person name="Parker D."/>
            <person name="Richards S."/>
            <person name="Ruiz S.J."/>
            <person name="Santibanez J."/>
            <person name="Savard J."/>
            <person name="Scherer S.E."/>
            <person name="Schneider B."/>
            <person name="Sodergren E."/>
            <person name="Tautz D."/>
            <person name="Vattahil S."/>
            <person name="Villasana D."/>
            <person name="White C.S."/>
            <person name="Wright R."/>
            <person name="Park Y."/>
            <person name="Beeman R.W."/>
            <person name="Lord J."/>
            <person name="Oppert B."/>
            <person name="Lorenzen M."/>
            <person name="Brown S."/>
            <person name="Wang L."/>
            <person name="Savard J."/>
            <person name="Tautz D."/>
            <person name="Richards S."/>
            <person name="Weinstock G."/>
            <person name="Gibbs R.A."/>
            <person name="Liu Y."/>
            <person name="Worley K."/>
            <person name="Weinstock G."/>
            <person name="Elsik C.G."/>
            <person name="Reese J.T."/>
            <person name="Elhaik E."/>
            <person name="Landan G."/>
            <person name="Graur D."/>
            <person name="Arensburger P."/>
            <person name="Atkinson P."/>
            <person name="Beeman R.W."/>
            <person name="Beidler J."/>
            <person name="Brown S.J."/>
            <person name="Demuth J.P."/>
            <person name="Drury D.W."/>
            <person name="Du Y.Z."/>
            <person name="Fujiwara H."/>
            <person name="Lorenzen M."/>
            <person name="Maselli V."/>
            <person name="Osanai M."/>
            <person name="Park Y."/>
            <person name="Robertson H.M."/>
            <person name="Tu Z."/>
            <person name="Wang J.J."/>
            <person name="Wang S."/>
            <person name="Richards S."/>
            <person name="Song H."/>
            <person name="Zhang L."/>
            <person name="Sodergren E."/>
            <person name="Werner D."/>
            <person name="Stanke M."/>
            <person name="Morgenstern B."/>
            <person name="Solovyev V."/>
            <person name="Kosarev P."/>
            <person name="Brown G."/>
            <person name="Chen H.C."/>
            <person name="Ermolaeva O."/>
            <person name="Hlavina W."/>
            <person name="Kapustin Y."/>
            <person name="Kiryutin B."/>
            <person name="Kitts P."/>
            <person name="Maglott D."/>
            <person name="Pruitt K."/>
            <person name="Sapojnikov V."/>
            <person name="Souvorov A."/>
            <person name="Mackey A.J."/>
            <person name="Waterhouse R.M."/>
            <person name="Wyder S."/>
            <person name="Zdobnov E.M."/>
            <person name="Zdobnov E.M."/>
            <person name="Wyder S."/>
            <person name="Kriventseva E.V."/>
            <person name="Kadowaki T."/>
            <person name="Bork P."/>
            <person name="Aranda M."/>
            <person name="Bao R."/>
            <person name="Beermann A."/>
            <person name="Berns N."/>
            <person name="Bolognesi R."/>
            <person name="Bonneton F."/>
            <person name="Bopp D."/>
            <person name="Brown S.J."/>
            <person name="Bucher G."/>
            <person name="Butts T."/>
            <person name="Chaumot A."/>
            <person name="Denell R.E."/>
            <person name="Ferrier D.E."/>
            <person name="Friedrich M."/>
            <person name="Gordon C.M."/>
            <person name="Jindra M."/>
            <person name="Klingler M."/>
            <person name="Lan Q."/>
            <person name="Lattorff H.M."/>
            <person name="Laudet V."/>
            <person name="von Levetsow C."/>
            <person name="Liu Z."/>
            <person name="Lutz R."/>
            <person name="Lynch J.A."/>
            <person name="da Fonseca R.N."/>
            <person name="Posnien N."/>
            <person name="Reuter R."/>
            <person name="Roth S."/>
            <person name="Savard J."/>
            <person name="Schinko J.B."/>
            <person name="Schmitt C."/>
            <person name="Schoppmeier M."/>
            <person name="Schroder R."/>
            <person name="Shippy T.D."/>
            <person name="Simonnet F."/>
            <person name="Marques-Souza H."/>
            <person name="Tautz D."/>
            <person name="Tomoyasu Y."/>
            <person name="Trauner J."/>
            <person name="Van der Zee M."/>
            <person name="Vervoort M."/>
            <person name="Wittkopp N."/>
            <person name="Wimmer E.A."/>
            <person name="Yang X."/>
            <person name="Jones A.K."/>
            <person name="Sattelle D.B."/>
            <person name="Ebert P.R."/>
            <person name="Nelson D."/>
            <person name="Scott J.G."/>
            <person name="Beeman R.W."/>
            <person name="Muthukrishnan S."/>
            <person name="Kramer K.J."/>
            <person name="Arakane Y."/>
            <person name="Beeman R.W."/>
            <person name="Zhu Q."/>
            <person name="Hogenkamp D."/>
            <person name="Dixit R."/>
            <person name="Oppert B."/>
            <person name="Jiang H."/>
            <person name="Zou Z."/>
            <person name="Marshall J."/>
            <person name="Elpidina E."/>
            <person name="Vinokurov K."/>
            <person name="Oppert C."/>
            <person name="Zou Z."/>
            <person name="Evans J."/>
            <person name="Lu Z."/>
            <person name="Zhao P."/>
            <person name="Sumathipala N."/>
            <person name="Altincicek B."/>
            <person name="Vilcinskas A."/>
            <person name="Williams M."/>
            <person name="Hultmark D."/>
            <person name="Hetru C."/>
            <person name="Jiang H."/>
            <person name="Grimmelikhuijzen C.J."/>
            <person name="Hauser F."/>
            <person name="Cazzamali G."/>
            <person name="Williamson M."/>
            <person name="Park Y."/>
            <person name="Li B."/>
            <person name="Tanaka Y."/>
            <person name="Predel R."/>
            <person name="Neupert S."/>
            <person name="Schachtner J."/>
            <person name="Verleyen P."/>
            <person name="Raible F."/>
            <person name="Bork P."/>
            <person name="Friedrich M."/>
            <person name="Walden K.K."/>
            <person name="Robertson H.M."/>
            <person name="Angeli S."/>
            <person name="Foret S."/>
            <person name="Bucher G."/>
            <person name="Schuetz S."/>
            <person name="Maleszka R."/>
            <person name="Wimmer E.A."/>
            <person name="Beeman R.W."/>
            <person name="Lorenzen M."/>
            <person name="Tomoyasu Y."/>
            <person name="Miller S.C."/>
            <person name="Grossmann D."/>
            <person name="Bucher G."/>
        </authorList>
    </citation>
    <scope>NUCLEOTIDE SEQUENCE [LARGE SCALE GENOMIC DNA]</scope>
    <source>
        <strain evidence="4 5">Georgia GA2</strain>
    </source>
</reference>
<keyword evidence="1" id="KW-0195">Cyclin</keyword>
<dbReference type="EMBL" id="KQ971382">
    <property type="protein sequence ID" value="KYB24932.1"/>
    <property type="molecule type" value="Genomic_DNA"/>
</dbReference>
<proteinExistence type="predicted"/>
<dbReference type="Pfam" id="PF00134">
    <property type="entry name" value="Cyclin_N"/>
    <property type="match status" value="1"/>
</dbReference>
<reference evidence="4 5" key="2">
    <citation type="journal article" date="2010" name="Nucleic Acids Res.">
        <title>BeetleBase in 2010: revisions to provide comprehensive genomic information for Tribolium castaneum.</title>
        <authorList>
            <person name="Kim H.S."/>
            <person name="Murphy T."/>
            <person name="Xia J."/>
            <person name="Caragea D."/>
            <person name="Park Y."/>
            <person name="Beeman R.W."/>
            <person name="Lorenzen M.D."/>
            <person name="Butcher S."/>
            <person name="Manak J.R."/>
            <person name="Brown S.J."/>
        </authorList>
    </citation>
    <scope>GENOME REANNOTATION</scope>
    <source>
        <strain evidence="4 5">Georgia GA2</strain>
    </source>
</reference>
<accession>A0A139WAI5</accession>
<dbReference type="SUPFAM" id="SSF47954">
    <property type="entry name" value="Cyclin-like"/>
    <property type="match status" value="2"/>
</dbReference>
<evidence type="ECO:0000313" key="5">
    <source>
        <dbReference type="Proteomes" id="UP000007266"/>
    </source>
</evidence>
<feature type="domain" description="Cyclin N-terminal" evidence="2">
    <location>
        <begin position="3"/>
        <end position="57"/>
    </location>
</feature>
<dbReference type="Gene3D" id="1.10.472.10">
    <property type="entry name" value="Cyclin-like"/>
    <property type="match status" value="2"/>
</dbReference>
<evidence type="ECO:0000259" key="2">
    <source>
        <dbReference type="Pfam" id="PF00134"/>
    </source>
</evidence>
<dbReference type="InterPro" id="IPR006671">
    <property type="entry name" value="Cyclin_N"/>
</dbReference>
<feature type="domain" description="Cyclin C-terminal" evidence="3">
    <location>
        <begin position="116"/>
        <end position="169"/>
    </location>
</feature>
<organism evidence="4 5">
    <name type="scientific">Tribolium castaneum</name>
    <name type="common">Red flour beetle</name>
    <dbReference type="NCBI Taxonomy" id="7070"/>
    <lineage>
        <taxon>Eukaryota</taxon>
        <taxon>Metazoa</taxon>
        <taxon>Ecdysozoa</taxon>
        <taxon>Arthropoda</taxon>
        <taxon>Hexapoda</taxon>
        <taxon>Insecta</taxon>
        <taxon>Pterygota</taxon>
        <taxon>Neoptera</taxon>
        <taxon>Endopterygota</taxon>
        <taxon>Coleoptera</taxon>
        <taxon>Polyphaga</taxon>
        <taxon>Cucujiformia</taxon>
        <taxon>Tenebrionidae</taxon>
        <taxon>Tenebrionidae incertae sedis</taxon>
        <taxon>Tribolium</taxon>
    </lineage>
</organism>
<dbReference type="CDD" id="cd20529">
    <property type="entry name" value="CYCLIN_CCNJ-like_rpt2"/>
    <property type="match status" value="1"/>
</dbReference>
<dbReference type="InParanoid" id="A0A139WAI5"/>
<dbReference type="InterPro" id="IPR036915">
    <property type="entry name" value="Cyclin-like_sf"/>
</dbReference>
<dbReference type="Proteomes" id="UP000007266">
    <property type="component" value="Linkage group 10"/>
</dbReference>
<dbReference type="InterPro" id="IPR004367">
    <property type="entry name" value="Cyclin_C-dom"/>
</dbReference>
<protein>
    <submittedName>
        <fullName evidence="4">Cyclin-J-like Protein</fullName>
    </submittedName>
</protein>
<evidence type="ECO:0000259" key="3">
    <source>
        <dbReference type="Pfam" id="PF02984"/>
    </source>
</evidence>